<dbReference type="EMBL" id="MGKP01000029">
    <property type="protein sequence ID" value="OGN27539.1"/>
    <property type="molecule type" value="Genomic_DNA"/>
</dbReference>
<dbReference type="STRING" id="1802701.A3A33_04950"/>
<organism evidence="1 2">
    <name type="scientific">Candidatus Yanofskybacteria bacterium RIFCSPLOWO2_01_FULL_49_25</name>
    <dbReference type="NCBI Taxonomy" id="1802701"/>
    <lineage>
        <taxon>Bacteria</taxon>
        <taxon>Candidatus Yanofskyibacteriota</taxon>
    </lineage>
</organism>
<evidence type="ECO:0000313" key="2">
    <source>
        <dbReference type="Proteomes" id="UP000179047"/>
    </source>
</evidence>
<accession>A0A1F8GSW5</accession>
<protein>
    <submittedName>
        <fullName evidence="1">Uncharacterized protein</fullName>
    </submittedName>
</protein>
<name>A0A1F8GSW5_9BACT</name>
<proteinExistence type="predicted"/>
<comment type="caution">
    <text evidence="1">The sequence shown here is derived from an EMBL/GenBank/DDBJ whole genome shotgun (WGS) entry which is preliminary data.</text>
</comment>
<reference evidence="1 2" key="1">
    <citation type="journal article" date="2016" name="Nat. Commun.">
        <title>Thousands of microbial genomes shed light on interconnected biogeochemical processes in an aquifer system.</title>
        <authorList>
            <person name="Anantharaman K."/>
            <person name="Brown C.T."/>
            <person name="Hug L.A."/>
            <person name="Sharon I."/>
            <person name="Castelle C.J."/>
            <person name="Probst A.J."/>
            <person name="Thomas B.C."/>
            <person name="Singh A."/>
            <person name="Wilkins M.J."/>
            <person name="Karaoz U."/>
            <person name="Brodie E.L."/>
            <person name="Williams K.H."/>
            <person name="Hubbard S.S."/>
            <person name="Banfield J.F."/>
        </authorList>
    </citation>
    <scope>NUCLEOTIDE SEQUENCE [LARGE SCALE GENOMIC DNA]</scope>
</reference>
<evidence type="ECO:0000313" key="1">
    <source>
        <dbReference type="EMBL" id="OGN27539.1"/>
    </source>
</evidence>
<dbReference type="AlphaFoldDB" id="A0A1F8GSW5"/>
<gene>
    <name evidence="1" type="ORF">A3A33_04950</name>
</gene>
<sequence>MNHDKPPQNLGAEDPELENILAAMKSPEERKAQETAARIDELLDGFEATIRQDMSSRTEHLGLSDHDAQTLPTQIIHEMRAEFKNLAYMSDPAIAQRCVDGIKEEMLEACLSYLDRWRQKELAENKDPKRIQVIESEFAQARENAKSRIGGYVKADILEILELKLKGTLDPQSAEMAILESMGANRGYNGSYHVYSQRIQIPLWSHLSLARMRGVVAHEYTHAGFHKKGSGDDFATFLAVTLHLAPETEPQRSARREEITSIANVYLMYDESFAFQVERLGNYDSSDKVPFAKYGVDTGAFKAIYNMIGVLLNKKTLEQIDRIIKRFSDYFLNEAKRAITNKLSAVDFNSAAMGKLQEIAEAEV</sequence>
<dbReference type="Proteomes" id="UP000179047">
    <property type="component" value="Unassembled WGS sequence"/>
</dbReference>